<reference evidence="2 3" key="1">
    <citation type="submission" date="2024-04" db="EMBL/GenBank/DDBJ databases">
        <title>The reference genome of an endangered Asteraceae, Deinandra increscens subsp. villosa, native to the Central Coast of California.</title>
        <authorList>
            <person name="Guilliams M."/>
            <person name="Hasenstab-Lehman K."/>
            <person name="Meyer R."/>
            <person name="Mcevoy S."/>
        </authorList>
    </citation>
    <scope>NUCLEOTIDE SEQUENCE [LARGE SCALE GENOMIC DNA]</scope>
    <source>
        <tissue evidence="2">Leaf</tissue>
    </source>
</reference>
<proteinExistence type="predicted"/>
<dbReference type="Proteomes" id="UP001408789">
    <property type="component" value="Unassembled WGS sequence"/>
</dbReference>
<evidence type="ECO:0000313" key="3">
    <source>
        <dbReference type="Proteomes" id="UP001408789"/>
    </source>
</evidence>
<name>A0AAP0GGC3_9ASTR</name>
<protein>
    <submittedName>
        <fullName evidence="2">Uncharacterized protein</fullName>
    </submittedName>
</protein>
<organism evidence="2 3">
    <name type="scientific">Deinandra increscens subsp. villosa</name>
    <dbReference type="NCBI Taxonomy" id="3103831"/>
    <lineage>
        <taxon>Eukaryota</taxon>
        <taxon>Viridiplantae</taxon>
        <taxon>Streptophyta</taxon>
        <taxon>Embryophyta</taxon>
        <taxon>Tracheophyta</taxon>
        <taxon>Spermatophyta</taxon>
        <taxon>Magnoliopsida</taxon>
        <taxon>eudicotyledons</taxon>
        <taxon>Gunneridae</taxon>
        <taxon>Pentapetalae</taxon>
        <taxon>asterids</taxon>
        <taxon>campanulids</taxon>
        <taxon>Asterales</taxon>
        <taxon>Asteraceae</taxon>
        <taxon>Asteroideae</taxon>
        <taxon>Heliantheae alliance</taxon>
        <taxon>Madieae</taxon>
        <taxon>Madiinae</taxon>
        <taxon>Deinandra</taxon>
    </lineage>
</organism>
<comment type="caution">
    <text evidence="2">The sequence shown here is derived from an EMBL/GenBank/DDBJ whole genome shotgun (WGS) entry which is preliminary data.</text>
</comment>
<evidence type="ECO:0000313" key="2">
    <source>
        <dbReference type="EMBL" id="KAK9047851.1"/>
    </source>
</evidence>
<sequence>MSSKINPGNFVSIVVPASIHGQPSHVDQNIEKIVTRENIVRKIEESKAQAADPIPPPSSVAPTTITNSPRPQIQQQSTAGELSKSIRSRRLPNQEILDGNGVFEVRSGVGGAEKCDGIGRDGV</sequence>
<feature type="region of interest" description="Disordered" evidence="1">
    <location>
        <begin position="44"/>
        <end position="93"/>
    </location>
</feature>
<feature type="compositionally biased region" description="Polar residues" evidence="1">
    <location>
        <begin position="60"/>
        <end position="80"/>
    </location>
</feature>
<dbReference type="EMBL" id="JBCNJP010022288">
    <property type="protein sequence ID" value="KAK9047851.1"/>
    <property type="molecule type" value="Genomic_DNA"/>
</dbReference>
<gene>
    <name evidence="2" type="ORF">SSX86_033187</name>
</gene>
<accession>A0AAP0GGC3</accession>
<evidence type="ECO:0000256" key="1">
    <source>
        <dbReference type="SAM" id="MobiDB-lite"/>
    </source>
</evidence>
<dbReference type="AlphaFoldDB" id="A0AAP0GGC3"/>
<keyword evidence="3" id="KW-1185">Reference proteome</keyword>